<dbReference type="Gene3D" id="2.30.30.240">
    <property type="entry name" value="PRC-barrel domain"/>
    <property type="match status" value="2"/>
</dbReference>
<keyword evidence="1" id="KW-0732">Signal</keyword>
<dbReference type="InterPro" id="IPR011033">
    <property type="entry name" value="PRC_barrel-like_sf"/>
</dbReference>
<accession>A0A1H3CX57</accession>
<feature type="signal peptide" evidence="1">
    <location>
        <begin position="1"/>
        <end position="20"/>
    </location>
</feature>
<feature type="domain" description="PRC-barrel" evidence="2">
    <location>
        <begin position="202"/>
        <end position="281"/>
    </location>
</feature>
<dbReference type="Pfam" id="PF05239">
    <property type="entry name" value="PRC"/>
    <property type="match status" value="2"/>
</dbReference>
<dbReference type="Proteomes" id="UP000199441">
    <property type="component" value="Unassembled WGS sequence"/>
</dbReference>
<protein>
    <submittedName>
        <fullName evidence="3">PRC-barrel domain-containing protein</fullName>
    </submittedName>
</protein>
<reference evidence="4" key="1">
    <citation type="submission" date="2016-10" db="EMBL/GenBank/DDBJ databases">
        <authorList>
            <person name="Varghese N."/>
            <person name="Submissions S."/>
        </authorList>
    </citation>
    <scope>NUCLEOTIDE SEQUENCE [LARGE SCALE GENOMIC DNA]</scope>
    <source>
        <strain evidence="4">DSM 26922</strain>
    </source>
</reference>
<dbReference type="InterPro" id="IPR027275">
    <property type="entry name" value="PRC-brl_dom"/>
</dbReference>
<keyword evidence="4" id="KW-1185">Reference proteome</keyword>
<dbReference type="RefSeq" id="WP_089948611.1">
    <property type="nucleotide sequence ID" value="NZ_FNOI01000009.1"/>
</dbReference>
<dbReference type="PANTHER" id="PTHR36505">
    <property type="entry name" value="BLR1072 PROTEIN"/>
    <property type="match status" value="1"/>
</dbReference>
<evidence type="ECO:0000256" key="1">
    <source>
        <dbReference type="SAM" id="SignalP"/>
    </source>
</evidence>
<evidence type="ECO:0000313" key="4">
    <source>
        <dbReference type="Proteomes" id="UP000199441"/>
    </source>
</evidence>
<dbReference type="AlphaFoldDB" id="A0A1H3CX57"/>
<proteinExistence type="predicted"/>
<dbReference type="STRING" id="670155.SAMN04488001_3573"/>
<evidence type="ECO:0000259" key="2">
    <source>
        <dbReference type="Pfam" id="PF05239"/>
    </source>
</evidence>
<evidence type="ECO:0000313" key="3">
    <source>
        <dbReference type="EMBL" id="SDX58124.1"/>
    </source>
</evidence>
<dbReference type="EMBL" id="FNOI01000009">
    <property type="protein sequence ID" value="SDX58124.1"/>
    <property type="molecule type" value="Genomic_DNA"/>
</dbReference>
<sequence>MKRFLTSTAAALILSTSAYADGHSSAFSELTFDESVNLNASELIGARVYITETEIQNDTMIEADGEKEWEDIGEINEIILKRDGSVQSVIVGVGGFAGIGEKDVAIDMSQLKFVSDGEDANDYFLVVNSNVAGVEEAPAYEYEYDNDEAGDMDKADTMEKDESMEKADNMEADVTADPKTDRPMLTAPEIERDGYAAADRDELTTEDLTGARVYGPDDEDVGEISELIVTEEGKIDRAIIDVGGFLGLGEHSVAVTLDELNIVREADGDDLRVYIDSTQEALEQQPEYEG</sequence>
<dbReference type="SUPFAM" id="SSF50346">
    <property type="entry name" value="PRC-barrel domain"/>
    <property type="match status" value="2"/>
</dbReference>
<feature type="domain" description="PRC-barrel" evidence="2">
    <location>
        <begin position="61"/>
        <end position="119"/>
    </location>
</feature>
<organism evidence="3 4">
    <name type="scientific">Litoreibacter albidus</name>
    <dbReference type="NCBI Taxonomy" id="670155"/>
    <lineage>
        <taxon>Bacteria</taxon>
        <taxon>Pseudomonadati</taxon>
        <taxon>Pseudomonadota</taxon>
        <taxon>Alphaproteobacteria</taxon>
        <taxon>Rhodobacterales</taxon>
        <taxon>Roseobacteraceae</taxon>
        <taxon>Litoreibacter</taxon>
    </lineage>
</organism>
<name>A0A1H3CX57_9RHOB</name>
<feature type="chain" id="PRO_5011484798" evidence="1">
    <location>
        <begin position="21"/>
        <end position="290"/>
    </location>
</feature>
<dbReference type="OrthoDB" id="7876889at2"/>
<gene>
    <name evidence="3" type="ORF">SAMN04488001_3573</name>
</gene>
<dbReference type="PANTHER" id="PTHR36505:SF1">
    <property type="entry name" value="BLR1072 PROTEIN"/>
    <property type="match status" value="1"/>
</dbReference>